<feature type="domain" description="Flagellar M-ring N-terminal" evidence="10">
    <location>
        <begin position="29"/>
        <end position="199"/>
    </location>
</feature>
<evidence type="ECO:0000256" key="4">
    <source>
        <dbReference type="ARBA" id="ARBA00023136"/>
    </source>
</evidence>
<dbReference type="InterPro" id="IPR003282">
    <property type="entry name" value="T3SS_SctJ"/>
</dbReference>
<evidence type="ECO:0000256" key="2">
    <source>
        <dbReference type="ARBA" id="ARBA00009509"/>
    </source>
</evidence>
<proteinExistence type="inferred from homology"/>
<keyword evidence="8" id="KW-0812">Transmembrane</keyword>
<dbReference type="Gene3D" id="3.30.300.30">
    <property type="match status" value="1"/>
</dbReference>
<feature type="transmembrane region" description="Helical" evidence="8">
    <location>
        <begin position="219"/>
        <end position="240"/>
    </location>
</feature>
<comment type="similarity">
    <text evidence="2 8">Belongs to the YscJ lipoprotein family.</text>
</comment>
<dbReference type="GO" id="GO:0009306">
    <property type="term" value="P:protein secretion"/>
    <property type="evidence" value="ECO:0007669"/>
    <property type="project" value="InterPro"/>
</dbReference>
<evidence type="ECO:0000313" key="11">
    <source>
        <dbReference type="EMBL" id="MBJ7544444.1"/>
    </source>
</evidence>
<dbReference type="AlphaFoldDB" id="A0A8I1GG15"/>
<dbReference type="InterPro" id="IPR045851">
    <property type="entry name" value="AMP-bd_C_sf"/>
</dbReference>
<reference evidence="11 12" key="1">
    <citation type="submission" date="2020-12" db="EMBL/GenBank/DDBJ databases">
        <title>Revised draft genomes of Rhodomicrobium vannielii ATCC 17100 and Rhodomicrobium udaipurense JA643.</title>
        <authorList>
            <person name="Conners E.M."/>
            <person name="Davenport E.J."/>
            <person name="Bose A."/>
        </authorList>
    </citation>
    <scope>NUCLEOTIDE SEQUENCE [LARGE SCALE GENOMIC DNA]</scope>
    <source>
        <strain evidence="11 12">JA643</strain>
    </source>
</reference>
<keyword evidence="6 8" id="KW-0998">Cell outer membrane</keyword>
<dbReference type="PROSITE" id="PS51257">
    <property type="entry name" value="PROKAR_LIPOPROTEIN"/>
    <property type="match status" value="1"/>
</dbReference>
<organism evidence="11 12">
    <name type="scientific">Rhodomicrobium udaipurense</name>
    <dbReference type="NCBI Taxonomy" id="1202716"/>
    <lineage>
        <taxon>Bacteria</taxon>
        <taxon>Pseudomonadati</taxon>
        <taxon>Pseudomonadota</taxon>
        <taxon>Alphaproteobacteria</taxon>
        <taxon>Hyphomicrobiales</taxon>
        <taxon>Hyphomicrobiaceae</taxon>
        <taxon>Rhodomicrobium</taxon>
    </lineage>
</organism>
<evidence type="ECO:0000256" key="3">
    <source>
        <dbReference type="ARBA" id="ARBA00022729"/>
    </source>
</evidence>
<evidence type="ECO:0000259" key="10">
    <source>
        <dbReference type="Pfam" id="PF01514"/>
    </source>
</evidence>
<evidence type="ECO:0000256" key="7">
    <source>
        <dbReference type="ARBA" id="ARBA00023288"/>
    </source>
</evidence>
<dbReference type="GO" id="GO:0009279">
    <property type="term" value="C:cell outer membrane"/>
    <property type="evidence" value="ECO:0007669"/>
    <property type="project" value="UniProtKB-SubCell"/>
</dbReference>
<evidence type="ECO:0000256" key="1">
    <source>
        <dbReference type="ARBA" id="ARBA00004459"/>
    </source>
</evidence>
<accession>A0A8I1GG15</accession>
<dbReference type="EMBL" id="JAEMUK010000079">
    <property type="protein sequence ID" value="MBJ7544444.1"/>
    <property type="molecule type" value="Genomic_DNA"/>
</dbReference>
<dbReference type="NCBIfam" id="TIGR02544">
    <property type="entry name" value="III_secr_YscJ"/>
    <property type="match status" value="1"/>
</dbReference>
<comment type="subcellular location">
    <subcellularLocation>
        <location evidence="1">Cell outer membrane</location>
        <topology evidence="1">Lipid-anchor</topology>
    </subcellularLocation>
</comment>
<feature type="region of interest" description="Disordered" evidence="9">
    <location>
        <begin position="245"/>
        <end position="264"/>
    </location>
</feature>
<dbReference type="RefSeq" id="WP_081796625.1">
    <property type="nucleotide sequence ID" value="NZ_JAEMUK010000079.1"/>
</dbReference>
<sequence>MAARVPWAASLSRGLAAAGLVFALSACNVDLYSKLSEGEANEIVALLLRNHIQASRVVAKDGSSVVRVDEAAFADAMSLLSDAGLPRQKFASIGDVFADNKLVSSPTEERARFIYALSQELSKTLSEIDGVLAARVHLVLPKNDPLREEQKPSSASVFIKHDPAASLAPLLPQIKTLVTNSIEGLSYDKVSVVFVPGQKLHRAADTASSPARATLLNSLPVPLLIGGAIAGWFVALALLLGRGSRPGPRPAPAPLPAARAGGDE</sequence>
<name>A0A8I1GG15_9HYPH</name>
<dbReference type="PRINTS" id="PR01338">
    <property type="entry name" value="TYPE3OMKPROT"/>
</dbReference>
<dbReference type="InterPro" id="IPR006182">
    <property type="entry name" value="FliF_N_dom"/>
</dbReference>
<gene>
    <name evidence="11" type="primary">sctJ</name>
    <name evidence="11" type="ORF">JDN41_12890</name>
</gene>
<protein>
    <recommendedName>
        <fullName evidence="8">Lipoprotein</fullName>
    </recommendedName>
</protein>
<comment type="caution">
    <text evidence="11">The sequence shown here is derived from an EMBL/GenBank/DDBJ whole genome shotgun (WGS) entry which is preliminary data.</text>
</comment>
<dbReference type="Proteomes" id="UP000623250">
    <property type="component" value="Unassembled WGS sequence"/>
</dbReference>
<keyword evidence="5 8" id="KW-0564">Palmitate</keyword>
<keyword evidence="3 8" id="KW-0732">Signal</keyword>
<keyword evidence="4 8" id="KW-0472">Membrane</keyword>
<evidence type="ECO:0000313" key="12">
    <source>
        <dbReference type="Proteomes" id="UP000623250"/>
    </source>
</evidence>
<dbReference type="InterPro" id="IPR043427">
    <property type="entry name" value="YscJ/FliF"/>
</dbReference>
<evidence type="ECO:0000256" key="5">
    <source>
        <dbReference type="ARBA" id="ARBA00023139"/>
    </source>
</evidence>
<dbReference type="Gene3D" id="3.30.70.1530">
    <property type="entry name" value="Hypothetical protein rpa1041"/>
    <property type="match status" value="1"/>
</dbReference>
<keyword evidence="8" id="KW-1133">Transmembrane helix</keyword>
<keyword evidence="7 8" id="KW-0449">Lipoprotein</keyword>
<evidence type="ECO:0000256" key="8">
    <source>
        <dbReference type="RuleBase" id="RU364102"/>
    </source>
</evidence>
<dbReference type="PANTHER" id="PTHR30046:SF2">
    <property type="entry name" value="YOP PROTEINS TRANSLOCATION LIPOPROTEIN J"/>
    <property type="match status" value="1"/>
</dbReference>
<evidence type="ECO:0000256" key="9">
    <source>
        <dbReference type="SAM" id="MobiDB-lite"/>
    </source>
</evidence>
<evidence type="ECO:0000256" key="6">
    <source>
        <dbReference type="ARBA" id="ARBA00023237"/>
    </source>
</evidence>
<dbReference type="Pfam" id="PF01514">
    <property type="entry name" value="YscJ_FliF"/>
    <property type="match status" value="1"/>
</dbReference>
<dbReference type="PANTHER" id="PTHR30046">
    <property type="entry name" value="FLAGELLAR M-RING PROTEIN"/>
    <property type="match status" value="1"/>
</dbReference>
<keyword evidence="12" id="KW-1185">Reference proteome</keyword>